<dbReference type="Pfam" id="PF00085">
    <property type="entry name" value="Thioredoxin"/>
    <property type="match status" value="1"/>
</dbReference>
<evidence type="ECO:0000256" key="2">
    <source>
        <dbReference type="ARBA" id="ARBA00022448"/>
    </source>
</evidence>
<dbReference type="InterPro" id="IPR017937">
    <property type="entry name" value="Thioredoxin_CS"/>
</dbReference>
<dbReference type="InterPro" id="IPR013766">
    <property type="entry name" value="Thioredoxin_domain"/>
</dbReference>
<evidence type="ECO:0000256" key="9">
    <source>
        <dbReference type="PIRSR" id="PIRSR000077-4"/>
    </source>
</evidence>
<keyword evidence="12" id="KW-1185">Reference proteome</keyword>
<dbReference type="CDD" id="cd02947">
    <property type="entry name" value="TRX_family"/>
    <property type="match status" value="1"/>
</dbReference>
<dbReference type="STRING" id="1121284.SAMN05660493_02771"/>
<accession>A0A1U7PYP5</accession>
<organism evidence="11 12">
    <name type="scientific">Epilithonimonas bovis DSM 19482</name>
    <dbReference type="NCBI Taxonomy" id="1121284"/>
    <lineage>
        <taxon>Bacteria</taxon>
        <taxon>Pseudomonadati</taxon>
        <taxon>Bacteroidota</taxon>
        <taxon>Flavobacteriia</taxon>
        <taxon>Flavobacteriales</taxon>
        <taxon>Weeksellaceae</taxon>
        <taxon>Chryseobacterium group</taxon>
        <taxon>Epilithonimonas</taxon>
    </lineage>
</organism>
<dbReference type="PRINTS" id="PR00421">
    <property type="entry name" value="THIOREDOXIN"/>
</dbReference>
<evidence type="ECO:0000313" key="11">
    <source>
        <dbReference type="EMBL" id="SIT98039.1"/>
    </source>
</evidence>
<dbReference type="RefSeq" id="WP_076784138.1">
    <property type="nucleotide sequence ID" value="NZ_FTPU01000039.1"/>
</dbReference>
<keyword evidence="3" id="KW-0249">Electron transport</keyword>
<dbReference type="PROSITE" id="PS51352">
    <property type="entry name" value="THIOREDOXIN_2"/>
    <property type="match status" value="1"/>
</dbReference>
<feature type="site" description="Contributes to redox potential value" evidence="8">
    <location>
        <position position="32"/>
    </location>
</feature>
<dbReference type="Gene3D" id="3.40.30.10">
    <property type="entry name" value="Glutaredoxin"/>
    <property type="match status" value="1"/>
</dbReference>
<dbReference type="InterPro" id="IPR036249">
    <property type="entry name" value="Thioredoxin-like_sf"/>
</dbReference>
<feature type="site" description="Deprotonates C-terminal active site Cys" evidence="8">
    <location>
        <position position="24"/>
    </location>
</feature>
<evidence type="ECO:0000256" key="6">
    <source>
        <dbReference type="NCBIfam" id="TIGR01068"/>
    </source>
</evidence>
<reference evidence="12" key="1">
    <citation type="submission" date="2016-10" db="EMBL/GenBank/DDBJ databases">
        <authorList>
            <person name="Varghese N."/>
            <person name="Submissions S."/>
        </authorList>
    </citation>
    <scope>NUCLEOTIDE SEQUENCE [LARGE SCALE GENOMIC DNA]</scope>
    <source>
        <strain evidence="12">DSM 19482</strain>
    </source>
</reference>
<dbReference type="NCBIfam" id="TIGR01068">
    <property type="entry name" value="thioredoxin"/>
    <property type="match status" value="1"/>
</dbReference>
<evidence type="ECO:0000256" key="3">
    <source>
        <dbReference type="ARBA" id="ARBA00022982"/>
    </source>
</evidence>
<evidence type="ECO:0000256" key="8">
    <source>
        <dbReference type="PIRSR" id="PIRSR000077-1"/>
    </source>
</evidence>
<dbReference type="OrthoDB" id="9790390at2"/>
<dbReference type="PANTHER" id="PTHR45663">
    <property type="entry name" value="GEO12009P1"/>
    <property type="match status" value="1"/>
</dbReference>
<evidence type="ECO:0000313" key="12">
    <source>
        <dbReference type="Proteomes" id="UP000187261"/>
    </source>
</evidence>
<dbReference type="EMBL" id="FTPU01000039">
    <property type="protein sequence ID" value="SIT98039.1"/>
    <property type="molecule type" value="Genomic_DNA"/>
</dbReference>
<dbReference type="FunFam" id="3.40.30.10:FF:000001">
    <property type="entry name" value="Thioredoxin"/>
    <property type="match status" value="1"/>
</dbReference>
<dbReference type="Proteomes" id="UP000187261">
    <property type="component" value="Unassembled WGS sequence"/>
</dbReference>
<dbReference type="GO" id="GO:0015035">
    <property type="term" value="F:protein-disulfide reductase activity"/>
    <property type="evidence" value="ECO:0007669"/>
    <property type="project" value="UniProtKB-UniRule"/>
</dbReference>
<dbReference type="AlphaFoldDB" id="A0A1U7PYP5"/>
<keyword evidence="4 9" id="KW-1015">Disulfide bond</keyword>
<gene>
    <name evidence="11" type="ORF">SAMN05660493_02771</name>
</gene>
<dbReference type="PANTHER" id="PTHR45663:SF11">
    <property type="entry name" value="GEO12009P1"/>
    <property type="match status" value="1"/>
</dbReference>
<dbReference type="InterPro" id="IPR005746">
    <property type="entry name" value="Thioredoxin"/>
</dbReference>
<evidence type="ECO:0000259" key="10">
    <source>
        <dbReference type="PROSITE" id="PS51352"/>
    </source>
</evidence>
<feature type="active site" description="Nucleophile" evidence="8">
    <location>
        <position position="30"/>
    </location>
</feature>
<evidence type="ECO:0000256" key="4">
    <source>
        <dbReference type="ARBA" id="ARBA00023157"/>
    </source>
</evidence>
<dbReference type="GO" id="GO:0045454">
    <property type="term" value="P:cell redox homeostasis"/>
    <property type="evidence" value="ECO:0007669"/>
    <property type="project" value="TreeGrafter"/>
</dbReference>
<evidence type="ECO:0000256" key="7">
    <source>
        <dbReference type="PIRNR" id="PIRNR000077"/>
    </source>
</evidence>
<name>A0A1U7PYP5_9FLAO</name>
<dbReference type="SUPFAM" id="SSF52833">
    <property type="entry name" value="Thioredoxin-like"/>
    <property type="match status" value="1"/>
</dbReference>
<dbReference type="PIRSF" id="PIRSF000077">
    <property type="entry name" value="Thioredoxin"/>
    <property type="match status" value="1"/>
</dbReference>
<evidence type="ECO:0000256" key="5">
    <source>
        <dbReference type="ARBA" id="ARBA00023284"/>
    </source>
</evidence>
<feature type="domain" description="Thioredoxin" evidence="10">
    <location>
        <begin position="1"/>
        <end position="105"/>
    </location>
</feature>
<feature type="site" description="Contributes to redox potential value" evidence="8">
    <location>
        <position position="31"/>
    </location>
</feature>
<evidence type="ECO:0000256" key="1">
    <source>
        <dbReference type="ARBA" id="ARBA00008987"/>
    </source>
</evidence>
<dbReference type="PROSITE" id="PS00194">
    <property type="entry name" value="THIOREDOXIN_1"/>
    <property type="match status" value="1"/>
</dbReference>
<keyword evidence="5 9" id="KW-0676">Redox-active center</keyword>
<keyword evidence="2" id="KW-0813">Transport</keyword>
<feature type="disulfide bond" description="Redox-active" evidence="9">
    <location>
        <begin position="30"/>
        <end position="33"/>
    </location>
</feature>
<comment type="similarity">
    <text evidence="1 7">Belongs to the thioredoxin family.</text>
</comment>
<dbReference type="GO" id="GO:0005829">
    <property type="term" value="C:cytosol"/>
    <property type="evidence" value="ECO:0007669"/>
    <property type="project" value="TreeGrafter"/>
</dbReference>
<proteinExistence type="inferred from homology"/>
<protein>
    <recommendedName>
        <fullName evidence="6 7">Thioredoxin</fullName>
    </recommendedName>
</protein>
<sequence length="105" mass="11611">MAVEITDQSFQETVLNSDKPVLVDFWATWCGPCRMLGPIIEEIATDFEGKALVGKVEVDNNQQVSVDYGIRNIPTVLIFKNGEVVDKLVGVAPKEVIAEKLNSYL</sequence>
<feature type="active site" description="Nucleophile" evidence="8">
    <location>
        <position position="33"/>
    </location>
</feature>